<comment type="caution">
    <text evidence="1">The sequence shown here is derived from an EMBL/GenBank/DDBJ whole genome shotgun (WGS) entry which is preliminary data.</text>
</comment>
<accession>A0ABQ3CJ42</accession>
<name>A0ABQ3CJ42_9ACTN</name>
<dbReference type="EMBL" id="BMVN01000002">
    <property type="protein sequence ID" value="GHA04491.1"/>
    <property type="molecule type" value="Genomic_DNA"/>
</dbReference>
<evidence type="ECO:0000313" key="2">
    <source>
        <dbReference type="Proteomes" id="UP000653644"/>
    </source>
</evidence>
<reference evidence="2" key="1">
    <citation type="journal article" date="2019" name="Int. J. Syst. Evol. Microbiol.">
        <title>The Global Catalogue of Microorganisms (GCM) 10K type strain sequencing project: providing services to taxonomists for standard genome sequencing and annotation.</title>
        <authorList>
            <consortium name="The Broad Institute Genomics Platform"/>
            <consortium name="The Broad Institute Genome Sequencing Center for Infectious Disease"/>
            <person name="Wu L."/>
            <person name="Ma J."/>
        </authorList>
    </citation>
    <scope>NUCLEOTIDE SEQUENCE [LARGE SCALE GENOMIC DNA]</scope>
    <source>
        <strain evidence="2">JCM 4733</strain>
    </source>
</reference>
<protein>
    <submittedName>
        <fullName evidence="1">Uncharacterized protein</fullName>
    </submittedName>
</protein>
<proteinExistence type="predicted"/>
<gene>
    <name evidence="1" type="ORF">GCM10010345_05880</name>
</gene>
<keyword evidence="2" id="KW-1185">Reference proteome</keyword>
<evidence type="ECO:0000313" key="1">
    <source>
        <dbReference type="EMBL" id="GHA04491.1"/>
    </source>
</evidence>
<sequence>MKASANPNWPAPSEVWSWTHGTRVANEPVTAPCTAKTAATAYRARLTSSPARVTSLMILSPPRECPAPQAPLHCDAP</sequence>
<dbReference type="Proteomes" id="UP000653644">
    <property type="component" value="Unassembled WGS sequence"/>
</dbReference>
<organism evidence="1 2">
    <name type="scientific">Streptomyces canarius</name>
    <dbReference type="NCBI Taxonomy" id="285453"/>
    <lineage>
        <taxon>Bacteria</taxon>
        <taxon>Bacillati</taxon>
        <taxon>Actinomycetota</taxon>
        <taxon>Actinomycetes</taxon>
        <taxon>Kitasatosporales</taxon>
        <taxon>Streptomycetaceae</taxon>
        <taxon>Streptomyces</taxon>
    </lineage>
</organism>